<accession>A0A0G4F3P4</accession>
<protein>
    <recommendedName>
        <fullName evidence="4">SET domain-containing protein</fullName>
    </recommendedName>
</protein>
<sequence length="696" mass="74598">MDASDGSSAGARLRPSPGPSPSSRRDAAEEFVPPPNIQLSATVGDEDDNDTLKTVRLLRTTSQAYLSLSYLAGACLSEAYKATRLDCDDELTRINCIREKGYMYADDAPPFPLKTSAGKEKKLVTTKELRGWPLRGSEGDAARLDDLQKRRDQGLLFPFGGTFEFRDHLFTAHAEAFSAELPWDCHSTEGLHWAPSPFVWNGTAHRDGRRCPVEVNPDPKTQREIKCINGTIIESKLWFPANSSNHGTSDDTAPHWVPRANCAKVVVPRQCCMPSKVCSAIDGDYCLAITPITVVPRNSELRYDYGPQADHEYFDKVPGQPWADVAPWEGLQDTAGLHDDAAAPLQSVVTRTMLSREGVGMGIGIAMGGENNNNGGRGKKKVESRRLQLAIDRTSPENLRRRRENARQDALLGEDENTPLHQLYKFKKRRGPGALAIDRVRRSSGGLSMPLPSAAGVRWEGMKVTMEEDADTPSQPVDAAAYGSVWNALHQLHLQTNSNSNHAGVAAGDVSEPAVLVEEEQPDDSIALPNAAEGDAPQLASGDQASAAAGDKQPAIQIKKESGTTAYLPSPSPSDSAAEPPPAHVAEADTERHVSSAPVEPSRGGVDPSNLLLAADPPADQEMSDAHDGGTESTDLLQSGPRDDAEVGEKRKRCDEGMEEGCDLPPAKRTADESSSSAAGAVDEGGGEVADEGADG</sequence>
<dbReference type="Proteomes" id="UP000041254">
    <property type="component" value="Unassembled WGS sequence"/>
</dbReference>
<evidence type="ECO:0000313" key="2">
    <source>
        <dbReference type="EMBL" id="CEM06257.1"/>
    </source>
</evidence>
<gene>
    <name evidence="2" type="ORF">Vbra_5578</name>
</gene>
<feature type="region of interest" description="Disordered" evidence="1">
    <location>
        <begin position="527"/>
        <end position="696"/>
    </location>
</feature>
<dbReference type="AlphaFoldDB" id="A0A0G4F3P4"/>
<feature type="compositionally biased region" description="Low complexity" evidence="1">
    <location>
        <begin position="538"/>
        <end position="551"/>
    </location>
</feature>
<dbReference type="InParanoid" id="A0A0G4F3P4"/>
<proteinExistence type="predicted"/>
<organism evidence="2 3">
    <name type="scientific">Vitrella brassicaformis (strain CCMP3155)</name>
    <dbReference type="NCBI Taxonomy" id="1169540"/>
    <lineage>
        <taxon>Eukaryota</taxon>
        <taxon>Sar</taxon>
        <taxon>Alveolata</taxon>
        <taxon>Colpodellida</taxon>
        <taxon>Vitrellaceae</taxon>
        <taxon>Vitrella</taxon>
    </lineage>
</organism>
<feature type="region of interest" description="Disordered" evidence="1">
    <location>
        <begin position="1"/>
        <end position="46"/>
    </location>
</feature>
<feature type="compositionally biased region" description="Acidic residues" evidence="1">
    <location>
        <begin position="685"/>
        <end position="696"/>
    </location>
</feature>
<evidence type="ECO:0000256" key="1">
    <source>
        <dbReference type="SAM" id="MobiDB-lite"/>
    </source>
</evidence>
<dbReference type="EMBL" id="CDMY01000366">
    <property type="protein sequence ID" value="CEM06257.1"/>
    <property type="molecule type" value="Genomic_DNA"/>
</dbReference>
<keyword evidence="3" id="KW-1185">Reference proteome</keyword>
<evidence type="ECO:0000313" key="3">
    <source>
        <dbReference type="Proteomes" id="UP000041254"/>
    </source>
</evidence>
<name>A0A0G4F3P4_VITBC</name>
<feature type="compositionally biased region" description="Basic and acidic residues" evidence="1">
    <location>
        <begin position="641"/>
        <end position="656"/>
    </location>
</feature>
<dbReference type="VEuPathDB" id="CryptoDB:Vbra_5578"/>
<reference evidence="2 3" key="1">
    <citation type="submission" date="2014-11" db="EMBL/GenBank/DDBJ databases">
        <authorList>
            <person name="Zhu J."/>
            <person name="Qi W."/>
            <person name="Song R."/>
        </authorList>
    </citation>
    <scope>NUCLEOTIDE SEQUENCE [LARGE SCALE GENOMIC DNA]</scope>
</reference>
<feature type="compositionally biased region" description="Low complexity" evidence="1">
    <location>
        <begin position="673"/>
        <end position="682"/>
    </location>
</feature>
<evidence type="ECO:0008006" key="4">
    <source>
        <dbReference type="Google" id="ProtNLM"/>
    </source>
</evidence>